<reference evidence="1" key="2">
    <citation type="journal article" date="2015" name="Fish Shellfish Immunol.">
        <title>Early steps in the European eel (Anguilla anguilla)-Vibrio vulnificus interaction in the gills: Role of the RtxA13 toxin.</title>
        <authorList>
            <person name="Callol A."/>
            <person name="Pajuelo D."/>
            <person name="Ebbesson L."/>
            <person name="Teles M."/>
            <person name="MacKenzie S."/>
            <person name="Amaro C."/>
        </authorList>
    </citation>
    <scope>NUCLEOTIDE SEQUENCE</scope>
</reference>
<sequence>MVKLLLFTGDFKGEVYRLSLSFVQFLGWELGRKSTRVVAETNT</sequence>
<evidence type="ECO:0000313" key="1">
    <source>
        <dbReference type="EMBL" id="JAH01610.1"/>
    </source>
</evidence>
<dbReference type="EMBL" id="GBXM01094344">
    <property type="protein sequence ID" value="JAH14233.1"/>
    <property type="molecule type" value="Transcribed_RNA"/>
</dbReference>
<organism evidence="1">
    <name type="scientific">Anguilla anguilla</name>
    <name type="common">European freshwater eel</name>
    <name type="synonym">Muraena anguilla</name>
    <dbReference type="NCBI Taxonomy" id="7936"/>
    <lineage>
        <taxon>Eukaryota</taxon>
        <taxon>Metazoa</taxon>
        <taxon>Chordata</taxon>
        <taxon>Craniata</taxon>
        <taxon>Vertebrata</taxon>
        <taxon>Euteleostomi</taxon>
        <taxon>Actinopterygii</taxon>
        <taxon>Neopterygii</taxon>
        <taxon>Teleostei</taxon>
        <taxon>Anguilliformes</taxon>
        <taxon>Anguillidae</taxon>
        <taxon>Anguilla</taxon>
    </lineage>
</organism>
<name>A0A0E9PC34_ANGAN</name>
<dbReference type="EMBL" id="GBXM01106967">
    <property type="protein sequence ID" value="JAH01610.1"/>
    <property type="molecule type" value="Transcribed_RNA"/>
</dbReference>
<protein>
    <submittedName>
        <fullName evidence="1">Uncharacterized protein</fullName>
    </submittedName>
</protein>
<proteinExistence type="predicted"/>
<dbReference type="EMBL" id="GBXM01104761">
    <property type="protein sequence ID" value="JAH03816.1"/>
    <property type="molecule type" value="Transcribed_RNA"/>
</dbReference>
<dbReference type="AlphaFoldDB" id="A0A0E9PC34"/>
<reference evidence="1" key="1">
    <citation type="submission" date="2014-11" db="EMBL/GenBank/DDBJ databases">
        <authorList>
            <person name="Amaro Gonzalez C."/>
        </authorList>
    </citation>
    <scope>NUCLEOTIDE SEQUENCE</scope>
</reference>
<accession>A0A0E9PC34</accession>